<dbReference type="Pfam" id="PF01423">
    <property type="entry name" value="LSM"/>
    <property type="match status" value="1"/>
</dbReference>
<dbReference type="AlphaFoldDB" id="A0AAN7CT70"/>
<evidence type="ECO:0000256" key="1">
    <source>
        <dbReference type="SAM" id="MobiDB-lite"/>
    </source>
</evidence>
<sequence>MSASNSPLVSLQPSKHEKEEAAGYLRSLINKNFRVTTTDSRMFWGTFKCTDPESNIILQHTYEYRHPTAQQVANAASASARGGSNQESETKLKVDMTSRYLGLVVIPGKYITRIEVEEFLSQMPGRRVKALGVGEQQFGGRTPPSEDSVGVGDVS</sequence>
<dbReference type="EMBL" id="MU857665">
    <property type="protein sequence ID" value="KAK4246882.1"/>
    <property type="molecule type" value="Genomic_DNA"/>
</dbReference>
<dbReference type="InterPro" id="IPR034110">
    <property type="entry name" value="LSMD1_Sm"/>
</dbReference>
<dbReference type="Proteomes" id="UP001303647">
    <property type="component" value="Unassembled WGS sequence"/>
</dbReference>
<dbReference type="SUPFAM" id="SSF50182">
    <property type="entry name" value="Sm-like ribonucleoproteins"/>
    <property type="match status" value="1"/>
</dbReference>
<reference evidence="3" key="1">
    <citation type="journal article" date="2023" name="Mol. Phylogenet. Evol.">
        <title>Genome-scale phylogeny and comparative genomics of the fungal order Sordariales.</title>
        <authorList>
            <person name="Hensen N."/>
            <person name="Bonometti L."/>
            <person name="Westerberg I."/>
            <person name="Brannstrom I.O."/>
            <person name="Guillou S."/>
            <person name="Cros-Aarteil S."/>
            <person name="Calhoun S."/>
            <person name="Haridas S."/>
            <person name="Kuo A."/>
            <person name="Mondo S."/>
            <person name="Pangilinan J."/>
            <person name="Riley R."/>
            <person name="LaButti K."/>
            <person name="Andreopoulos B."/>
            <person name="Lipzen A."/>
            <person name="Chen C."/>
            <person name="Yan M."/>
            <person name="Daum C."/>
            <person name="Ng V."/>
            <person name="Clum A."/>
            <person name="Steindorff A."/>
            <person name="Ohm R.A."/>
            <person name="Martin F."/>
            <person name="Silar P."/>
            <person name="Natvig D.O."/>
            <person name="Lalanne C."/>
            <person name="Gautier V."/>
            <person name="Ament-Velasquez S.L."/>
            <person name="Kruys A."/>
            <person name="Hutchinson M.I."/>
            <person name="Powell A.J."/>
            <person name="Barry K."/>
            <person name="Miller A.N."/>
            <person name="Grigoriev I.V."/>
            <person name="Debuchy R."/>
            <person name="Gladieux P."/>
            <person name="Hiltunen Thoren M."/>
            <person name="Johannesson H."/>
        </authorList>
    </citation>
    <scope>NUCLEOTIDE SEQUENCE</scope>
    <source>
        <strain evidence="3">CBS 359.72</strain>
    </source>
</reference>
<protein>
    <recommendedName>
        <fullName evidence="2">Sm domain-containing protein</fullName>
    </recommendedName>
</protein>
<keyword evidence="4" id="KW-1185">Reference proteome</keyword>
<evidence type="ECO:0000313" key="4">
    <source>
        <dbReference type="Proteomes" id="UP001303647"/>
    </source>
</evidence>
<dbReference type="SMART" id="SM00651">
    <property type="entry name" value="Sm"/>
    <property type="match status" value="1"/>
</dbReference>
<accession>A0AAN7CT70</accession>
<dbReference type="CDD" id="cd06168">
    <property type="entry name" value="LSMD1"/>
    <property type="match status" value="1"/>
</dbReference>
<dbReference type="GO" id="GO:0031417">
    <property type="term" value="C:NatC complex"/>
    <property type="evidence" value="ECO:0007669"/>
    <property type="project" value="InterPro"/>
</dbReference>
<comment type="caution">
    <text evidence="3">The sequence shown here is derived from an EMBL/GenBank/DDBJ whole genome shotgun (WGS) entry which is preliminary data.</text>
</comment>
<name>A0AAN7CT70_9PEZI</name>
<dbReference type="InterPro" id="IPR001163">
    <property type="entry name" value="Sm_dom_euk/arc"/>
</dbReference>
<dbReference type="InterPro" id="IPR010920">
    <property type="entry name" value="LSM_dom_sf"/>
</dbReference>
<evidence type="ECO:0000313" key="3">
    <source>
        <dbReference type="EMBL" id="KAK4246882.1"/>
    </source>
</evidence>
<evidence type="ECO:0000259" key="2">
    <source>
        <dbReference type="SMART" id="SM00651"/>
    </source>
</evidence>
<dbReference type="Gene3D" id="2.30.30.100">
    <property type="match status" value="1"/>
</dbReference>
<feature type="domain" description="Sm" evidence="2">
    <location>
        <begin position="23"/>
        <end position="116"/>
    </location>
</feature>
<dbReference type="PANTHER" id="PTHR10701:SF5">
    <property type="entry name" value="N-ALPHA-ACETYLTRANSFERASE 38, NATC AUXILIARY SUBUNIT"/>
    <property type="match status" value="1"/>
</dbReference>
<organism evidence="3 4">
    <name type="scientific">Corynascus novoguineensis</name>
    <dbReference type="NCBI Taxonomy" id="1126955"/>
    <lineage>
        <taxon>Eukaryota</taxon>
        <taxon>Fungi</taxon>
        <taxon>Dikarya</taxon>
        <taxon>Ascomycota</taxon>
        <taxon>Pezizomycotina</taxon>
        <taxon>Sordariomycetes</taxon>
        <taxon>Sordariomycetidae</taxon>
        <taxon>Sordariales</taxon>
        <taxon>Chaetomiaceae</taxon>
        <taxon>Corynascus</taxon>
    </lineage>
</organism>
<dbReference type="PANTHER" id="PTHR10701">
    <property type="entry name" value="SMALL NUCLEAR RIBONUCLEOPROTEIN-ASSOCIATED PROTEIN B AND N"/>
    <property type="match status" value="1"/>
</dbReference>
<feature type="region of interest" description="Disordered" evidence="1">
    <location>
        <begin position="134"/>
        <end position="155"/>
    </location>
</feature>
<dbReference type="InterPro" id="IPR050914">
    <property type="entry name" value="snRNP_SmB/NAA38-like"/>
</dbReference>
<proteinExistence type="predicted"/>
<gene>
    <name evidence="3" type="ORF">C7999DRAFT_32754</name>
</gene>
<reference evidence="3" key="2">
    <citation type="submission" date="2023-05" db="EMBL/GenBank/DDBJ databases">
        <authorList>
            <consortium name="Lawrence Berkeley National Laboratory"/>
            <person name="Steindorff A."/>
            <person name="Hensen N."/>
            <person name="Bonometti L."/>
            <person name="Westerberg I."/>
            <person name="Brannstrom I.O."/>
            <person name="Guillou S."/>
            <person name="Cros-Aarteil S."/>
            <person name="Calhoun S."/>
            <person name="Haridas S."/>
            <person name="Kuo A."/>
            <person name="Mondo S."/>
            <person name="Pangilinan J."/>
            <person name="Riley R."/>
            <person name="Labutti K."/>
            <person name="Andreopoulos B."/>
            <person name="Lipzen A."/>
            <person name="Chen C."/>
            <person name="Yanf M."/>
            <person name="Daum C."/>
            <person name="Ng V."/>
            <person name="Clum A."/>
            <person name="Ohm R."/>
            <person name="Martin F."/>
            <person name="Silar P."/>
            <person name="Natvig D."/>
            <person name="Lalanne C."/>
            <person name="Gautier V."/>
            <person name="Ament-Velasquez S.L."/>
            <person name="Kruys A."/>
            <person name="Hutchinson M.I."/>
            <person name="Powell A.J."/>
            <person name="Barry K."/>
            <person name="Miller A.N."/>
            <person name="Grigoriev I.V."/>
            <person name="Debuchy R."/>
            <person name="Gladieux P."/>
            <person name="Thoren M.H."/>
            <person name="Johannesson H."/>
        </authorList>
    </citation>
    <scope>NUCLEOTIDE SEQUENCE</scope>
    <source>
        <strain evidence="3">CBS 359.72</strain>
    </source>
</reference>